<gene>
    <name evidence="1" type="ORF">SBF1_1630004</name>
</gene>
<reference evidence="2" key="1">
    <citation type="submission" date="2018-02" db="EMBL/GenBank/DDBJ databases">
        <authorList>
            <person name="Hausmann B."/>
        </authorList>
    </citation>
    <scope>NUCLEOTIDE SEQUENCE [LARGE SCALE GENOMIC DNA]</scope>
    <source>
        <strain evidence="2">Peat soil MAG SbF1</strain>
    </source>
</reference>
<name>A0A2U3KAC7_9FIRM</name>
<dbReference type="Proteomes" id="UP000238916">
    <property type="component" value="Unassembled WGS sequence"/>
</dbReference>
<organism evidence="1 2">
    <name type="scientific">Candidatus Desulfosporosinus infrequens</name>
    <dbReference type="NCBI Taxonomy" id="2043169"/>
    <lineage>
        <taxon>Bacteria</taxon>
        <taxon>Bacillati</taxon>
        <taxon>Bacillota</taxon>
        <taxon>Clostridia</taxon>
        <taxon>Eubacteriales</taxon>
        <taxon>Desulfitobacteriaceae</taxon>
        <taxon>Desulfosporosinus</taxon>
    </lineage>
</organism>
<dbReference type="EMBL" id="OMOF01000072">
    <property type="protein sequence ID" value="SPF36603.1"/>
    <property type="molecule type" value="Genomic_DNA"/>
</dbReference>
<sequence length="45" mass="5420">MRPPHIWVARPIFNIEGKSGTPGFVHNFIHVRVRMRVYVYIYTYT</sequence>
<protein>
    <submittedName>
        <fullName evidence="1">Uncharacterized protein</fullName>
    </submittedName>
</protein>
<dbReference type="AlphaFoldDB" id="A0A2U3KAC7"/>
<accession>A0A2U3KAC7</accession>
<proteinExistence type="predicted"/>
<evidence type="ECO:0000313" key="1">
    <source>
        <dbReference type="EMBL" id="SPF36603.1"/>
    </source>
</evidence>
<evidence type="ECO:0000313" key="2">
    <source>
        <dbReference type="Proteomes" id="UP000238916"/>
    </source>
</evidence>